<proteinExistence type="predicted"/>
<evidence type="ECO:0000313" key="1">
    <source>
        <dbReference type="EMBL" id="THU47658.1"/>
    </source>
</evidence>
<sequence length="208" mass="22887">MLYGPGGQGLQPELPSPWITYHSLMASIGYREHWLGIIVILRGGGEMPYPRRFQKEIVAAGIEKEWEMDYPQLAKLSQQVYSSSAVSNYRPPADSTMGPANYPPATPLEGHLASGSKKVRDKPKAGPKACDLPSWKELLRRPSWNALPLLRRQEKAFGLSLGEPSNKCPIKHTTAGGHYGAAPAGRHYFYLACERSLELGVNNCTQGV</sequence>
<accession>A0A4S8IH70</accession>
<evidence type="ECO:0000313" key="2">
    <source>
        <dbReference type="Proteomes" id="UP000317650"/>
    </source>
</evidence>
<organism evidence="1 2">
    <name type="scientific">Musa balbisiana</name>
    <name type="common">Banana</name>
    <dbReference type="NCBI Taxonomy" id="52838"/>
    <lineage>
        <taxon>Eukaryota</taxon>
        <taxon>Viridiplantae</taxon>
        <taxon>Streptophyta</taxon>
        <taxon>Embryophyta</taxon>
        <taxon>Tracheophyta</taxon>
        <taxon>Spermatophyta</taxon>
        <taxon>Magnoliopsida</taxon>
        <taxon>Liliopsida</taxon>
        <taxon>Zingiberales</taxon>
        <taxon>Musaceae</taxon>
        <taxon>Musa</taxon>
    </lineage>
</organism>
<name>A0A4S8IH70_MUSBA</name>
<protein>
    <submittedName>
        <fullName evidence="1">Uncharacterized protein</fullName>
    </submittedName>
</protein>
<dbReference type="Proteomes" id="UP000317650">
    <property type="component" value="Chromosome 9"/>
</dbReference>
<comment type="caution">
    <text evidence="1">The sequence shown here is derived from an EMBL/GenBank/DDBJ whole genome shotgun (WGS) entry which is preliminary data.</text>
</comment>
<reference evidence="1 2" key="1">
    <citation type="journal article" date="2019" name="Nat. Plants">
        <title>Genome sequencing of Musa balbisiana reveals subgenome evolution and function divergence in polyploid bananas.</title>
        <authorList>
            <person name="Yao X."/>
        </authorList>
    </citation>
    <scope>NUCLEOTIDE SEQUENCE [LARGE SCALE GENOMIC DNA]</scope>
    <source>
        <strain evidence="2">cv. DH-PKW</strain>
        <tissue evidence="1">Leaves</tissue>
    </source>
</reference>
<gene>
    <name evidence="1" type="ORF">C4D60_Mb09t17940</name>
</gene>
<dbReference type="EMBL" id="PYDT01000010">
    <property type="protein sequence ID" value="THU47658.1"/>
    <property type="molecule type" value="Genomic_DNA"/>
</dbReference>
<dbReference type="AlphaFoldDB" id="A0A4S8IH70"/>
<keyword evidence="2" id="KW-1185">Reference proteome</keyword>